<dbReference type="OrthoDB" id="2278560at2759"/>
<accession>A0A8H7S6U5</accession>
<gene>
    <name evidence="1" type="ORF">INT45_011546</name>
</gene>
<organism evidence="1 2">
    <name type="scientific">Circinella minor</name>
    <dbReference type="NCBI Taxonomy" id="1195481"/>
    <lineage>
        <taxon>Eukaryota</taxon>
        <taxon>Fungi</taxon>
        <taxon>Fungi incertae sedis</taxon>
        <taxon>Mucoromycota</taxon>
        <taxon>Mucoromycotina</taxon>
        <taxon>Mucoromycetes</taxon>
        <taxon>Mucorales</taxon>
        <taxon>Lichtheimiaceae</taxon>
        <taxon>Circinella</taxon>
    </lineage>
</organism>
<dbReference type="Proteomes" id="UP000646827">
    <property type="component" value="Unassembled WGS sequence"/>
</dbReference>
<sequence length="245" mass="28545">MALRSAILKFKFVHRAISAPASTLLRAIVTCFLMEEVISTDTVNGQTTTTLIINDDEWKKMQNNILWQDHKILTNQYPLPRDSVAFIVAAHQKIEMENRRTAKPAVARARHARIWDPILYLPATRLQRHRLIKWRTHWLPSFPPKDCRCGFKKAKRDHYEFCPMLAIMIQQLEQSIGTNKLSTKAPDQHILDFIINMLPTSEIGLTRGHWRTTWPTLLNTLRDIDILTHSEEEFEPERPAARLNH</sequence>
<protein>
    <submittedName>
        <fullName evidence="1">Uncharacterized protein</fullName>
    </submittedName>
</protein>
<evidence type="ECO:0000313" key="1">
    <source>
        <dbReference type="EMBL" id="KAG2223200.1"/>
    </source>
</evidence>
<dbReference type="EMBL" id="JAEPRB010000066">
    <property type="protein sequence ID" value="KAG2223200.1"/>
    <property type="molecule type" value="Genomic_DNA"/>
</dbReference>
<name>A0A8H7S6U5_9FUNG</name>
<keyword evidence="2" id="KW-1185">Reference proteome</keyword>
<evidence type="ECO:0000313" key="2">
    <source>
        <dbReference type="Proteomes" id="UP000646827"/>
    </source>
</evidence>
<dbReference type="AlphaFoldDB" id="A0A8H7S6U5"/>
<proteinExistence type="predicted"/>
<reference evidence="1 2" key="1">
    <citation type="submission" date="2020-12" db="EMBL/GenBank/DDBJ databases">
        <title>Metabolic potential, ecology and presence of endohyphal bacteria is reflected in genomic diversity of Mucoromycotina.</title>
        <authorList>
            <person name="Muszewska A."/>
            <person name="Okrasinska A."/>
            <person name="Steczkiewicz K."/>
            <person name="Drgas O."/>
            <person name="Orlowska M."/>
            <person name="Perlinska-Lenart U."/>
            <person name="Aleksandrzak-Piekarczyk T."/>
            <person name="Szatraj K."/>
            <person name="Zielenkiewicz U."/>
            <person name="Pilsyk S."/>
            <person name="Malc E."/>
            <person name="Mieczkowski P."/>
            <person name="Kruszewska J.S."/>
            <person name="Biernat P."/>
            <person name="Pawlowska J."/>
        </authorList>
    </citation>
    <scope>NUCLEOTIDE SEQUENCE [LARGE SCALE GENOMIC DNA]</scope>
    <source>
        <strain evidence="1 2">CBS 142.35</strain>
    </source>
</reference>
<comment type="caution">
    <text evidence="1">The sequence shown here is derived from an EMBL/GenBank/DDBJ whole genome shotgun (WGS) entry which is preliminary data.</text>
</comment>